<evidence type="ECO:0000313" key="2">
    <source>
        <dbReference type="Proteomes" id="UP000735302"/>
    </source>
</evidence>
<gene>
    <name evidence="1" type="ORF">PoB_006955400</name>
</gene>
<proteinExistence type="predicted"/>
<dbReference type="Proteomes" id="UP000735302">
    <property type="component" value="Unassembled WGS sequence"/>
</dbReference>
<keyword evidence="2" id="KW-1185">Reference proteome</keyword>
<organism evidence="1 2">
    <name type="scientific">Plakobranchus ocellatus</name>
    <dbReference type="NCBI Taxonomy" id="259542"/>
    <lineage>
        <taxon>Eukaryota</taxon>
        <taxon>Metazoa</taxon>
        <taxon>Spiralia</taxon>
        <taxon>Lophotrochozoa</taxon>
        <taxon>Mollusca</taxon>
        <taxon>Gastropoda</taxon>
        <taxon>Heterobranchia</taxon>
        <taxon>Euthyneura</taxon>
        <taxon>Panpulmonata</taxon>
        <taxon>Sacoglossa</taxon>
        <taxon>Placobranchoidea</taxon>
        <taxon>Plakobranchidae</taxon>
        <taxon>Plakobranchus</taxon>
    </lineage>
</organism>
<evidence type="ECO:0000313" key="1">
    <source>
        <dbReference type="EMBL" id="GFO43049.1"/>
    </source>
</evidence>
<protein>
    <submittedName>
        <fullName evidence="1">Uncharacterized protein</fullName>
    </submittedName>
</protein>
<comment type="caution">
    <text evidence="1">The sequence shown here is derived from an EMBL/GenBank/DDBJ whole genome shotgun (WGS) entry which is preliminary data.</text>
</comment>
<reference evidence="1 2" key="1">
    <citation type="journal article" date="2021" name="Elife">
        <title>Chloroplast acquisition without the gene transfer in kleptoplastic sea slugs, Plakobranchus ocellatus.</title>
        <authorList>
            <person name="Maeda T."/>
            <person name="Takahashi S."/>
            <person name="Yoshida T."/>
            <person name="Shimamura S."/>
            <person name="Takaki Y."/>
            <person name="Nagai Y."/>
            <person name="Toyoda A."/>
            <person name="Suzuki Y."/>
            <person name="Arimoto A."/>
            <person name="Ishii H."/>
            <person name="Satoh N."/>
            <person name="Nishiyama T."/>
            <person name="Hasebe M."/>
            <person name="Maruyama T."/>
            <person name="Minagawa J."/>
            <person name="Obokata J."/>
            <person name="Shigenobu S."/>
        </authorList>
    </citation>
    <scope>NUCLEOTIDE SEQUENCE [LARGE SCALE GENOMIC DNA]</scope>
</reference>
<name>A0AAV4DG79_9GAST</name>
<dbReference type="AlphaFoldDB" id="A0AAV4DG79"/>
<accession>A0AAV4DG79</accession>
<dbReference type="EMBL" id="BLXT01007853">
    <property type="protein sequence ID" value="GFO43049.1"/>
    <property type="molecule type" value="Genomic_DNA"/>
</dbReference>
<sequence length="171" mass="18174">MDSALEYATSHRVVNPNSLGPPRSVDSALSASAPAFCDPESSQPAYASSCQVLNPNGLDPRYGVDSAPEYATSHRVVNPYSLDPPQKRLMVNGLDPPGVLFTVNGLDPLVVLLTVNGLDPPEFLLTVNSWECSQQNPPLPDQGIKGLTTGIQHFAKAMPTIHTSAVLPPAF</sequence>